<keyword evidence="2" id="KW-0732">Signal</keyword>
<feature type="signal peptide" evidence="2">
    <location>
        <begin position="1"/>
        <end position="24"/>
    </location>
</feature>
<accession>A0A849VN28</accession>
<comment type="caution">
    <text evidence="3">The sequence shown here is derived from an EMBL/GenBank/DDBJ whole genome shotgun (WGS) entry which is preliminary data.</text>
</comment>
<dbReference type="AlphaFoldDB" id="A0A849VN28"/>
<keyword evidence="4" id="KW-1185">Reference proteome</keyword>
<dbReference type="EMBL" id="JABUMX010000002">
    <property type="protein sequence ID" value="NTS31545.1"/>
    <property type="molecule type" value="Genomic_DNA"/>
</dbReference>
<evidence type="ECO:0000313" key="4">
    <source>
        <dbReference type="Proteomes" id="UP000550508"/>
    </source>
</evidence>
<feature type="compositionally biased region" description="Basic and acidic residues" evidence="1">
    <location>
        <begin position="301"/>
        <end position="324"/>
    </location>
</feature>
<name>A0A849VN28_9HYPH</name>
<evidence type="ECO:0000256" key="1">
    <source>
        <dbReference type="SAM" id="MobiDB-lite"/>
    </source>
</evidence>
<dbReference type="InterPro" id="IPR021293">
    <property type="entry name" value="DUF2865"/>
</dbReference>
<feature type="chain" id="PRO_5032391399" evidence="2">
    <location>
        <begin position="25"/>
        <end position="352"/>
    </location>
</feature>
<protein>
    <submittedName>
        <fullName evidence="3">DUF2865 domain-containing protein</fullName>
    </submittedName>
</protein>
<evidence type="ECO:0000256" key="2">
    <source>
        <dbReference type="SAM" id="SignalP"/>
    </source>
</evidence>
<evidence type="ECO:0000313" key="3">
    <source>
        <dbReference type="EMBL" id="NTS31545.1"/>
    </source>
</evidence>
<dbReference type="RefSeq" id="WP_162737170.1">
    <property type="nucleotide sequence ID" value="NZ_JABUMX010000002.1"/>
</dbReference>
<proteinExistence type="predicted"/>
<organism evidence="3 4">
    <name type="scientific">Phyllobacterium pellucidum</name>
    <dbReference type="NCBI Taxonomy" id="2740464"/>
    <lineage>
        <taxon>Bacteria</taxon>
        <taxon>Pseudomonadati</taxon>
        <taxon>Pseudomonadota</taxon>
        <taxon>Alphaproteobacteria</taxon>
        <taxon>Hyphomicrobiales</taxon>
        <taxon>Phyllobacteriaceae</taxon>
        <taxon>Phyllobacterium</taxon>
    </lineage>
</organism>
<sequence length="352" mass="38388">MHRTLQSAIIAAAAILATAPLAYANSDNCVRMQERLDQLNSNADVDDYELQLRRDRVVAALDANDCPIIDSPIHDEPRYDMPLRDQPVPDYPVHEAPQRDYPLRDTPRRATAAPSYEIYGTEPEPVEPEMSTAPVFGGRYQTLCVRSCDGYYFPISYDTGAENFARDQAQCQSQCTGAKLFYRPTENQDPAAMISLRGDAYRSTPNAFKFRKVGANGTPQCSCQKTAGDFKALGDPRKVAAPTPKPAIAEPAKPAVPRVETATPAEAAKPSAQPQETKTEPAVTAGEPATQASSIIQLGEPEAKKTEVEKPKPLTEDKPIDPNRKVRVVGPTFLPDQKGAADPQVPDQKSAR</sequence>
<gene>
    <name evidence="3" type="ORF">HQ945_09805</name>
</gene>
<dbReference type="Pfam" id="PF11064">
    <property type="entry name" value="DUF2865"/>
    <property type="match status" value="1"/>
</dbReference>
<feature type="compositionally biased region" description="Low complexity" evidence="1">
    <location>
        <begin position="240"/>
        <end position="257"/>
    </location>
</feature>
<feature type="region of interest" description="Disordered" evidence="1">
    <location>
        <begin position="234"/>
        <end position="352"/>
    </location>
</feature>
<reference evidence="3 4" key="1">
    <citation type="submission" date="2020-05" db="EMBL/GenBank/DDBJ databases">
        <authorList>
            <person name="Kim M.K."/>
        </authorList>
    </citation>
    <scope>NUCLEOTIDE SEQUENCE [LARGE SCALE GENOMIC DNA]</scope>
    <source>
        <strain evidence="3 4">BT25</strain>
    </source>
</reference>
<dbReference type="Proteomes" id="UP000550508">
    <property type="component" value="Unassembled WGS sequence"/>
</dbReference>